<dbReference type="Gene3D" id="3.40.630.10">
    <property type="entry name" value="Zn peptidases"/>
    <property type="match status" value="1"/>
</dbReference>
<dbReference type="GO" id="GO:0046872">
    <property type="term" value="F:metal ion binding"/>
    <property type="evidence" value="ECO:0007669"/>
    <property type="project" value="UniProtKB-KW"/>
</dbReference>
<protein>
    <submittedName>
        <fullName evidence="10">M20/M25/M40 family metallo-hydrolase</fullName>
    </submittedName>
</protein>
<feature type="binding site" evidence="8">
    <location>
        <position position="143"/>
    </location>
    <ligand>
        <name>Zn(2+)</name>
        <dbReference type="ChEBI" id="CHEBI:29105"/>
        <label>2</label>
    </ligand>
</feature>
<dbReference type="SUPFAM" id="SSF53187">
    <property type="entry name" value="Zn-dependent exopeptidases"/>
    <property type="match status" value="1"/>
</dbReference>
<dbReference type="GO" id="GO:0008237">
    <property type="term" value="F:metallopeptidase activity"/>
    <property type="evidence" value="ECO:0007669"/>
    <property type="project" value="UniProtKB-KW"/>
</dbReference>
<dbReference type="AlphaFoldDB" id="A0A7V1I4M9"/>
<reference evidence="10" key="1">
    <citation type="journal article" date="2020" name="mSystems">
        <title>Genome- and Community-Level Interaction Insights into Carbon Utilization and Element Cycling Functions of Hydrothermarchaeota in Hydrothermal Sediment.</title>
        <authorList>
            <person name="Zhou Z."/>
            <person name="Liu Y."/>
            <person name="Xu W."/>
            <person name="Pan J."/>
            <person name="Luo Z.H."/>
            <person name="Li M."/>
        </authorList>
    </citation>
    <scope>NUCLEOTIDE SEQUENCE [LARGE SCALE GENOMIC DNA]</scope>
    <source>
        <strain evidence="10">HyVt-45</strain>
    </source>
</reference>
<evidence type="ECO:0000256" key="3">
    <source>
        <dbReference type="ARBA" id="ARBA00022723"/>
    </source>
</evidence>
<dbReference type="PROSITE" id="PS00758">
    <property type="entry name" value="ARGE_DAPE_CPG2_1"/>
    <property type="match status" value="1"/>
</dbReference>
<dbReference type="Proteomes" id="UP000886268">
    <property type="component" value="Unassembled WGS sequence"/>
</dbReference>
<dbReference type="InterPro" id="IPR002933">
    <property type="entry name" value="Peptidase_M20"/>
</dbReference>
<feature type="domain" description="Peptidase M20 dimerisation" evidence="9">
    <location>
        <begin position="216"/>
        <end position="305"/>
    </location>
</feature>
<dbReference type="SUPFAM" id="SSF55031">
    <property type="entry name" value="Bacterial exopeptidase dimerisation domain"/>
    <property type="match status" value="1"/>
</dbReference>
<dbReference type="InterPro" id="IPR010162">
    <property type="entry name" value="PepT-like"/>
</dbReference>
<comment type="cofactor">
    <cofactor evidence="8">
        <name>a divalent metal cation</name>
        <dbReference type="ChEBI" id="CHEBI:60240"/>
    </cofactor>
    <text evidence="8">Binds 2 divalent metal cations per subunit.</text>
</comment>
<gene>
    <name evidence="10" type="ORF">ENJ03_04095</name>
</gene>
<evidence type="ECO:0000256" key="2">
    <source>
        <dbReference type="ARBA" id="ARBA00022670"/>
    </source>
</evidence>
<sequence length="389" mass="42910">MRSYCLPIALLKLALKIVCIIWKCSFFFGVKYLGVKMVNLSRLKQTFLNLLYLSSPSRQEGLVASYIKERLNALSIPYLEDNAGEKLGSTANNLIAWVEGKKEKPVLMLNAHMDTVQRPEEKVEVIEKNDVLKSKGKTILGADDKSGIAIIIELLEILKENNFSHWPLQPVFTICEEIGLLGAKNLDYSLLEAKWGLVLDGGEPAEIIHRAPTANRFRIEVIGKEAHAGVEPEKGINAIWVASKAISQLSWGRIDEETTCNVGLIKGGIATNIVPPKVILEGEVRSHKPEKLEAQTEKISTAFQNIIADISPQSGLARLNIDIKEDYPLMYVSEAHPLIKLLQKAGKQIGMEMHLKISGGGSDANIFNSINIPSVIIGTGMKNVHTCQE</sequence>
<feature type="active site" description="Proton acceptor" evidence="7">
    <location>
        <position position="176"/>
    </location>
</feature>
<comment type="cofactor">
    <cofactor evidence="1">
        <name>Zn(2+)</name>
        <dbReference type="ChEBI" id="CHEBI:29105"/>
    </cofactor>
</comment>
<dbReference type="InterPro" id="IPR008007">
    <property type="entry name" value="Peptidase_M42"/>
</dbReference>
<dbReference type="GO" id="GO:0006508">
    <property type="term" value="P:proteolysis"/>
    <property type="evidence" value="ECO:0007669"/>
    <property type="project" value="UniProtKB-KW"/>
</dbReference>
<name>A0A7V1I4M9_DESA2</name>
<evidence type="ECO:0000256" key="7">
    <source>
        <dbReference type="PIRSR" id="PIRSR001123-1"/>
    </source>
</evidence>
<proteinExistence type="predicted"/>
<dbReference type="PANTHER" id="PTHR42994:SF2">
    <property type="entry name" value="PEPTIDASE"/>
    <property type="match status" value="1"/>
</dbReference>
<keyword evidence="3 8" id="KW-0479">Metal-binding</keyword>
<keyword evidence="4" id="KW-0378">Hydrolase</keyword>
<accession>A0A7V1I4M9</accession>
<dbReference type="PIRSF" id="PIRSF001123">
    <property type="entry name" value="PepA_GA"/>
    <property type="match status" value="1"/>
</dbReference>
<evidence type="ECO:0000256" key="1">
    <source>
        <dbReference type="ARBA" id="ARBA00001947"/>
    </source>
</evidence>
<keyword evidence="6" id="KW-0482">Metalloprotease</keyword>
<dbReference type="Pfam" id="PF07687">
    <property type="entry name" value="M20_dimer"/>
    <property type="match status" value="1"/>
</dbReference>
<dbReference type="InterPro" id="IPR011650">
    <property type="entry name" value="Peptidase_M20_dimer"/>
</dbReference>
<evidence type="ECO:0000259" key="9">
    <source>
        <dbReference type="Pfam" id="PF07687"/>
    </source>
</evidence>
<dbReference type="EMBL" id="DRKW01000238">
    <property type="protein sequence ID" value="HEB74381.1"/>
    <property type="molecule type" value="Genomic_DNA"/>
</dbReference>
<feature type="binding site" evidence="8">
    <location>
        <position position="177"/>
    </location>
    <ligand>
        <name>Zn(2+)</name>
        <dbReference type="ChEBI" id="CHEBI:29105"/>
        <label>2</label>
    </ligand>
</feature>
<evidence type="ECO:0000256" key="8">
    <source>
        <dbReference type="PIRSR" id="PIRSR001123-2"/>
    </source>
</evidence>
<dbReference type="Gene3D" id="3.30.70.360">
    <property type="match status" value="1"/>
</dbReference>
<feature type="binding site" evidence="8">
    <location>
        <position position="143"/>
    </location>
    <ligand>
        <name>Zn(2+)</name>
        <dbReference type="ChEBI" id="CHEBI:29105"/>
        <label>1</label>
    </ligand>
</feature>
<dbReference type="NCBIfam" id="TIGR01883">
    <property type="entry name" value="PepT-like"/>
    <property type="match status" value="1"/>
</dbReference>
<keyword evidence="5" id="KW-0862">Zinc</keyword>
<feature type="non-terminal residue" evidence="10">
    <location>
        <position position="389"/>
    </location>
</feature>
<evidence type="ECO:0000256" key="5">
    <source>
        <dbReference type="ARBA" id="ARBA00022833"/>
    </source>
</evidence>
<evidence type="ECO:0000313" key="10">
    <source>
        <dbReference type="EMBL" id="HEB74381.1"/>
    </source>
</evidence>
<keyword evidence="2" id="KW-0645">Protease</keyword>
<dbReference type="Pfam" id="PF01546">
    <property type="entry name" value="Peptidase_M20"/>
    <property type="match status" value="1"/>
</dbReference>
<comment type="caution">
    <text evidence="10">The sequence shown here is derived from an EMBL/GenBank/DDBJ whole genome shotgun (WGS) entry which is preliminary data.</text>
</comment>
<evidence type="ECO:0000256" key="6">
    <source>
        <dbReference type="ARBA" id="ARBA00023049"/>
    </source>
</evidence>
<dbReference type="InterPro" id="IPR001261">
    <property type="entry name" value="ArgE/DapE_CS"/>
</dbReference>
<dbReference type="InterPro" id="IPR036264">
    <property type="entry name" value="Bact_exopeptidase_dim_dom"/>
</dbReference>
<dbReference type="PANTHER" id="PTHR42994">
    <property type="entry name" value="PEPTIDASE T"/>
    <property type="match status" value="1"/>
</dbReference>
<evidence type="ECO:0000256" key="4">
    <source>
        <dbReference type="ARBA" id="ARBA00022801"/>
    </source>
</evidence>
<organism evidence="10">
    <name type="scientific">Desulfofervidus auxilii</name>
    <dbReference type="NCBI Taxonomy" id="1621989"/>
    <lineage>
        <taxon>Bacteria</taxon>
        <taxon>Pseudomonadati</taxon>
        <taxon>Thermodesulfobacteriota</taxon>
        <taxon>Candidatus Desulfofervidia</taxon>
        <taxon>Candidatus Desulfofervidales</taxon>
        <taxon>Candidatus Desulfofervidaceae</taxon>
        <taxon>Candidatus Desulfofervidus</taxon>
    </lineage>
</organism>